<dbReference type="RefSeq" id="XP_016641233.1">
    <property type="nucleotide sequence ID" value="XM_016789406.1"/>
</dbReference>
<sequence length="202" mass="22020">MPRFLAPATPSELLAYIVTHQTSEEQPAQADAGRPSSSQEQRTRVLKALVSAPLYQTAVAKHIRVLFMPTVSHLRAYLSVFSPSDSKVPAPPSYAASESRYSTPLLLLYGFLDAHRDTSEWNAQGISCTASILVDAAYRTSYTPIVVEPKGDDGHPELDILLSESVPLLGGATTGEGVWSGRTVDVRQILGRWFKFYDGPLS</sequence>
<dbReference type="OMA" id="DTHLIVC"/>
<organism evidence="1 2">
    <name type="scientific">Pseudallescheria apiosperma</name>
    <name type="common">Scedosporium apiospermum</name>
    <dbReference type="NCBI Taxonomy" id="563466"/>
    <lineage>
        <taxon>Eukaryota</taxon>
        <taxon>Fungi</taxon>
        <taxon>Dikarya</taxon>
        <taxon>Ascomycota</taxon>
        <taxon>Pezizomycotina</taxon>
        <taxon>Sordariomycetes</taxon>
        <taxon>Hypocreomycetidae</taxon>
        <taxon>Microascales</taxon>
        <taxon>Microascaceae</taxon>
        <taxon>Scedosporium</taxon>
    </lineage>
</organism>
<dbReference type="EMBL" id="JOWA01000110">
    <property type="protein sequence ID" value="KEZ41434.1"/>
    <property type="molecule type" value="Genomic_DNA"/>
</dbReference>
<keyword evidence="2" id="KW-1185">Reference proteome</keyword>
<dbReference type="VEuPathDB" id="FungiDB:SAPIO_CDS7563"/>
<proteinExistence type="predicted"/>
<dbReference type="KEGG" id="sapo:SAPIO_CDS7563"/>
<comment type="caution">
    <text evidence="1">The sequence shown here is derived from an EMBL/GenBank/DDBJ whole genome shotgun (WGS) entry which is preliminary data.</text>
</comment>
<protein>
    <submittedName>
        <fullName evidence="1">Uncharacterized protein</fullName>
    </submittedName>
</protein>
<evidence type="ECO:0000313" key="2">
    <source>
        <dbReference type="Proteomes" id="UP000028545"/>
    </source>
</evidence>
<evidence type="ECO:0000313" key="1">
    <source>
        <dbReference type="EMBL" id="KEZ41434.1"/>
    </source>
</evidence>
<name>A0A084G272_PSEDA</name>
<dbReference type="HOGENOM" id="CLU_071085_1_0_1"/>
<dbReference type="GeneID" id="27726635"/>
<accession>A0A084G272</accession>
<dbReference type="AlphaFoldDB" id="A0A084G272"/>
<reference evidence="1 2" key="1">
    <citation type="journal article" date="2014" name="Genome Announc.">
        <title>Draft genome sequence of the pathogenic fungus Scedosporium apiospermum.</title>
        <authorList>
            <person name="Vandeputte P."/>
            <person name="Ghamrawi S."/>
            <person name="Rechenmann M."/>
            <person name="Iltis A."/>
            <person name="Giraud S."/>
            <person name="Fleury M."/>
            <person name="Thornton C."/>
            <person name="Delhaes L."/>
            <person name="Meyer W."/>
            <person name="Papon N."/>
            <person name="Bouchara J.P."/>
        </authorList>
    </citation>
    <scope>NUCLEOTIDE SEQUENCE [LARGE SCALE GENOMIC DNA]</scope>
    <source>
        <strain evidence="1 2">IHEM 14462</strain>
    </source>
</reference>
<gene>
    <name evidence="1" type="ORF">SAPIO_CDS7563</name>
</gene>
<dbReference type="OrthoDB" id="5391496at2759"/>
<dbReference type="Proteomes" id="UP000028545">
    <property type="component" value="Unassembled WGS sequence"/>
</dbReference>